<keyword evidence="3 4" id="KW-0998">Cell outer membrane</keyword>
<comment type="subcellular location">
    <subcellularLocation>
        <location evidence="4">Cell outer membrane</location>
        <topology evidence="4">Lipid-anchor</topology>
    </subcellularLocation>
</comment>
<dbReference type="InterPro" id="IPR018391">
    <property type="entry name" value="PQQ_b-propeller_rpt"/>
</dbReference>
<dbReference type="PANTHER" id="PTHR34512:SF30">
    <property type="entry name" value="OUTER MEMBRANE PROTEIN ASSEMBLY FACTOR BAMB"/>
    <property type="match status" value="1"/>
</dbReference>
<feature type="domain" description="Pyrrolo-quinoline quinone repeat" evidence="5">
    <location>
        <begin position="75"/>
        <end position="306"/>
    </location>
</feature>
<dbReference type="GO" id="GO:0009279">
    <property type="term" value="C:cell outer membrane"/>
    <property type="evidence" value="ECO:0007669"/>
    <property type="project" value="UniProtKB-SubCell"/>
</dbReference>
<dbReference type="GO" id="GO:0043165">
    <property type="term" value="P:Gram-negative-bacterium-type cell outer membrane assembly"/>
    <property type="evidence" value="ECO:0007669"/>
    <property type="project" value="UniProtKB-UniRule"/>
</dbReference>
<evidence type="ECO:0000259" key="5">
    <source>
        <dbReference type="Pfam" id="PF13360"/>
    </source>
</evidence>
<evidence type="ECO:0000256" key="4">
    <source>
        <dbReference type="HAMAP-Rule" id="MF_00923"/>
    </source>
</evidence>
<dbReference type="Pfam" id="PF13360">
    <property type="entry name" value="PQQ_2"/>
    <property type="match status" value="1"/>
</dbReference>
<keyword evidence="4" id="KW-0564">Palmitate</keyword>
<dbReference type="NCBIfam" id="TIGR03300">
    <property type="entry name" value="assembly_YfgL"/>
    <property type="match status" value="1"/>
</dbReference>
<keyword evidence="1 4" id="KW-0732">Signal</keyword>
<evidence type="ECO:0000313" key="6">
    <source>
        <dbReference type="EMBL" id="TFH67414.1"/>
    </source>
</evidence>
<dbReference type="OrthoDB" id="5173551at2"/>
<organism evidence="6 7">
    <name type="scientific">Gammaproteobacteria bacterium LSUCC0057</name>
    <dbReference type="NCBI Taxonomy" id="2559237"/>
    <lineage>
        <taxon>Bacteria</taxon>
        <taxon>Pseudomonadati</taxon>
        <taxon>Pseudomonadota</taxon>
        <taxon>Gammaproteobacteria</taxon>
        <taxon>Cellvibrionales</taxon>
        <taxon>Porticoccaceae</taxon>
        <taxon>SAR92 clade</taxon>
    </lineage>
</organism>
<dbReference type="SUPFAM" id="SSF50998">
    <property type="entry name" value="Quinoprotein alcohol dehydrogenase-like"/>
    <property type="match status" value="1"/>
</dbReference>
<comment type="subunit">
    <text evidence="4">Part of the Bam complex.</text>
</comment>
<keyword evidence="7" id="KW-1185">Reference proteome</keyword>
<dbReference type="SMART" id="SM00564">
    <property type="entry name" value="PQQ"/>
    <property type="match status" value="6"/>
</dbReference>
<comment type="caution">
    <text evidence="6">The sequence shown here is derived from an EMBL/GenBank/DDBJ whole genome shotgun (WGS) entry which is preliminary data.</text>
</comment>
<dbReference type="InterPro" id="IPR011047">
    <property type="entry name" value="Quinoprotein_ADH-like_sf"/>
</dbReference>
<dbReference type="EMBL" id="SPIA01000003">
    <property type="protein sequence ID" value="TFH67414.1"/>
    <property type="molecule type" value="Genomic_DNA"/>
</dbReference>
<dbReference type="AlphaFoldDB" id="A0A4Y8UHX1"/>
<keyword evidence="2 4" id="KW-0472">Membrane</keyword>
<dbReference type="InterPro" id="IPR002372">
    <property type="entry name" value="PQQ_rpt_dom"/>
</dbReference>
<name>A0A4Y8UHX1_9GAMM</name>
<sequence>MKIVISGLAALLLTGCSWLDFGDEGEIKPAELSKFTARVELQRDWSNSLGKGVKDYRASLRPAVSGGRVFGADPRGQVSAFELASGKRVWRTELELELSGGVAAGGQLVVVADLDGVVVALDAASGETLWRAQVSSEVIAAPATDGDMVAVQTIDNQLYLFEANSGELRWRHDADAPILTVRGGGSPLLASGNVYAGFDSGKLIGFNGNNGSLLWESRLALPQGRTELERMVDIDGQPLLVGDILYSVSYQGQLGALSRGTGRTLWQQPASSFSAPAYGSDQLFVVGDDDTVIAYSAGGGQPLWSNGQLFLRRLVAPVAFSGYLAVADAEGYLHLLDQSDGRFVGRTRVDSAGVSVAMVAQGEQLLVQANDGSLSSYSLK</sequence>
<dbReference type="PANTHER" id="PTHR34512">
    <property type="entry name" value="CELL SURFACE PROTEIN"/>
    <property type="match status" value="1"/>
</dbReference>
<gene>
    <name evidence="4 6" type="primary">bamB</name>
    <name evidence="6" type="ORF">E3W66_07945</name>
</gene>
<accession>A0A4Y8UHX1</accession>
<dbReference type="InterPro" id="IPR017687">
    <property type="entry name" value="BamB"/>
</dbReference>
<keyword evidence="4" id="KW-0449">Lipoprotein</keyword>
<dbReference type="Gene3D" id="2.130.10.10">
    <property type="entry name" value="YVTN repeat-like/Quinoprotein amine dehydrogenase"/>
    <property type="match status" value="1"/>
</dbReference>
<evidence type="ECO:0000256" key="1">
    <source>
        <dbReference type="ARBA" id="ARBA00022729"/>
    </source>
</evidence>
<proteinExistence type="inferred from homology"/>
<dbReference type="PROSITE" id="PS51257">
    <property type="entry name" value="PROKAR_LIPOPROTEIN"/>
    <property type="match status" value="1"/>
</dbReference>
<evidence type="ECO:0000256" key="3">
    <source>
        <dbReference type="ARBA" id="ARBA00023237"/>
    </source>
</evidence>
<dbReference type="InterPro" id="IPR015943">
    <property type="entry name" value="WD40/YVTN_repeat-like_dom_sf"/>
</dbReference>
<dbReference type="HAMAP" id="MF_00923">
    <property type="entry name" value="OM_assembly_BamB"/>
    <property type="match status" value="1"/>
</dbReference>
<evidence type="ECO:0000256" key="2">
    <source>
        <dbReference type="ARBA" id="ARBA00023136"/>
    </source>
</evidence>
<protein>
    <recommendedName>
        <fullName evidence="4">Outer membrane protein assembly factor BamB</fullName>
    </recommendedName>
</protein>
<reference evidence="6 7" key="1">
    <citation type="submission" date="2019-03" db="EMBL/GenBank/DDBJ databases">
        <title>Draft genome of Gammaproteobacteria bacterium LSUCC0057, a member of the SAR92 clade.</title>
        <authorList>
            <person name="Lanclos V.C."/>
            <person name="Doiron C."/>
            <person name="Henson M.W."/>
            <person name="Thrash J.C."/>
        </authorList>
    </citation>
    <scope>NUCLEOTIDE SEQUENCE [LARGE SCALE GENOMIC DNA]</scope>
    <source>
        <strain evidence="6 7">LSUCC0057</strain>
    </source>
</reference>
<dbReference type="Proteomes" id="UP000298133">
    <property type="component" value="Unassembled WGS sequence"/>
</dbReference>
<comment type="similarity">
    <text evidence="4">Belongs to the BamB family.</text>
</comment>
<evidence type="ECO:0000313" key="7">
    <source>
        <dbReference type="Proteomes" id="UP000298133"/>
    </source>
</evidence>
<dbReference type="GO" id="GO:0051205">
    <property type="term" value="P:protein insertion into membrane"/>
    <property type="evidence" value="ECO:0007669"/>
    <property type="project" value="UniProtKB-UniRule"/>
</dbReference>
<comment type="function">
    <text evidence="4">Part of the outer membrane protein assembly complex, which is involved in assembly and insertion of beta-barrel proteins into the outer membrane.</text>
</comment>